<dbReference type="OrthoDB" id="5079646at2"/>
<name>A0A2S9QQN9_9MICO</name>
<dbReference type="EMBL" id="MWZD01000013">
    <property type="protein sequence ID" value="PRI11895.1"/>
    <property type="molecule type" value="Genomic_DNA"/>
</dbReference>
<dbReference type="Proteomes" id="UP000238650">
    <property type="component" value="Unassembled WGS sequence"/>
</dbReference>
<proteinExistence type="predicted"/>
<protein>
    <submittedName>
        <fullName evidence="1">Uncharacterized protein</fullName>
    </submittedName>
</protein>
<comment type="caution">
    <text evidence="1">The sequence shown here is derived from an EMBL/GenBank/DDBJ whole genome shotgun (WGS) entry which is preliminary data.</text>
</comment>
<dbReference type="AlphaFoldDB" id="A0A2S9QQN9"/>
<organism evidence="1 2">
    <name type="scientific">Leucobacter massiliensis</name>
    <dbReference type="NCBI Taxonomy" id="1686285"/>
    <lineage>
        <taxon>Bacteria</taxon>
        <taxon>Bacillati</taxon>
        <taxon>Actinomycetota</taxon>
        <taxon>Actinomycetes</taxon>
        <taxon>Micrococcales</taxon>
        <taxon>Microbacteriaceae</taxon>
        <taxon>Leucobacter</taxon>
    </lineage>
</organism>
<accession>A0A2S9QQN9</accession>
<gene>
    <name evidence="1" type="ORF">B4915_02120</name>
</gene>
<sequence>MIENRPWYTYRQAAKRTGKHVQTMKKWRQRSPAGWSWDNQGRRVVEHQALMAYWRGCIDRDNRNRHVVELTLEQLLDFDETTGDTP</sequence>
<dbReference type="RefSeq" id="WP_105804209.1">
    <property type="nucleotide sequence ID" value="NZ_MWZD01000013.1"/>
</dbReference>
<evidence type="ECO:0000313" key="2">
    <source>
        <dbReference type="Proteomes" id="UP000238650"/>
    </source>
</evidence>
<keyword evidence="2" id="KW-1185">Reference proteome</keyword>
<reference evidence="1 2" key="1">
    <citation type="journal article" date="2017" name="New Microbes New Infect">
        <title>Genome sequence of 'Leucobacter massiliensis' sp. nov. isolated from human pharynx after travel to the 2014 Hajj.</title>
        <authorList>
            <person name="Leangapichart T."/>
            <person name="Gautret P."/>
            <person name="Nguyen T.T."/>
            <person name="Armstrong N."/>
            <person name="Rolain J.M."/>
        </authorList>
    </citation>
    <scope>NUCLEOTIDE SEQUENCE [LARGE SCALE GENOMIC DNA]</scope>
    <source>
        <strain evidence="1 2">122RC15</strain>
    </source>
</reference>
<evidence type="ECO:0000313" key="1">
    <source>
        <dbReference type="EMBL" id="PRI11895.1"/>
    </source>
</evidence>